<feature type="compositionally biased region" description="Basic and acidic residues" evidence="1">
    <location>
        <begin position="24"/>
        <end position="40"/>
    </location>
</feature>
<reference evidence="2" key="1">
    <citation type="submission" date="2023-05" db="EMBL/GenBank/DDBJ databases">
        <authorList>
            <person name="Stuckert A."/>
        </authorList>
    </citation>
    <scope>NUCLEOTIDE SEQUENCE</scope>
</reference>
<evidence type="ECO:0000256" key="1">
    <source>
        <dbReference type="SAM" id="MobiDB-lite"/>
    </source>
</evidence>
<dbReference type="InterPro" id="IPR026295">
    <property type="entry name" value="CCD81"/>
</dbReference>
<dbReference type="Proteomes" id="UP001162483">
    <property type="component" value="Unassembled WGS sequence"/>
</dbReference>
<sequence>MKPSFAPRPEPEMTEPVFGMNDMTNEKLAERKRRAQEVSKHQLQAAAERKRLVVLNDLVQQRKESDMLQSTKELLLCDRAVQFEKTQRIQKGLQDDWAKNSELKRRKEEEEGRFIRSSSDLLLDQFEKYRRCFQCKRRTSNCGETNIWCETRYIPGSRLMV</sequence>
<evidence type="ECO:0000313" key="2">
    <source>
        <dbReference type="EMBL" id="CAI9614437.1"/>
    </source>
</evidence>
<organism evidence="2 3">
    <name type="scientific">Staurois parvus</name>
    <dbReference type="NCBI Taxonomy" id="386267"/>
    <lineage>
        <taxon>Eukaryota</taxon>
        <taxon>Metazoa</taxon>
        <taxon>Chordata</taxon>
        <taxon>Craniata</taxon>
        <taxon>Vertebrata</taxon>
        <taxon>Euteleostomi</taxon>
        <taxon>Amphibia</taxon>
        <taxon>Batrachia</taxon>
        <taxon>Anura</taxon>
        <taxon>Neobatrachia</taxon>
        <taxon>Ranoidea</taxon>
        <taxon>Ranidae</taxon>
        <taxon>Staurois</taxon>
    </lineage>
</organism>
<comment type="caution">
    <text evidence="2">The sequence shown here is derived from an EMBL/GenBank/DDBJ whole genome shotgun (WGS) entry which is preliminary data.</text>
</comment>
<keyword evidence="3" id="KW-1185">Reference proteome</keyword>
<evidence type="ECO:0000313" key="3">
    <source>
        <dbReference type="Proteomes" id="UP001162483"/>
    </source>
</evidence>
<dbReference type="PANTHER" id="PTHR14362:SF2">
    <property type="entry name" value="COILED-COIL DOMAIN-CONTAINING PROTEIN 81"/>
    <property type="match status" value="1"/>
</dbReference>
<dbReference type="EMBL" id="CATNWA010019679">
    <property type="protein sequence ID" value="CAI9614437.1"/>
    <property type="molecule type" value="Genomic_DNA"/>
</dbReference>
<name>A0ABN9H1A4_9NEOB</name>
<proteinExistence type="predicted"/>
<protein>
    <submittedName>
        <fullName evidence="2">Uncharacterized protein</fullName>
    </submittedName>
</protein>
<accession>A0ABN9H1A4</accession>
<gene>
    <name evidence="2" type="ORF">SPARVUS_LOCUS15056033</name>
</gene>
<dbReference type="PANTHER" id="PTHR14362">
    <property type="entry name" value="COILED-COIL DOMAIN-CONTAINING PROTEIN 81"/>
    <property type="match status" value="1"/>
</dbReference>
<feature type="region of interest" description="Disordered" evidence="1">
    <location>
        <begin position="1"/>
        <end position="42"/>
    </location>
</feature>